<evidence type="ECO:0000313" key="2">
    <source>
        <dbReference type="Proteomes" id="UP001157418"/>
    </source>
</evidence>
<accession>A0AAU9PXB4</accession>
<sequence length="102" mass="12246">MNIPTHFHQLWRLRQFERLIRTNRLLYPYIFAGFDHQLCGVTGKGDMEAPIRILPPSGVTEWFQKFEGWSTLAINVEDKQEHVFFNPWYCTMERETNRMNVV</sequence>
<organism evidence="1 2">
    <name type="scientific">Lactuca virosa</name>
    <dbReference type="NCBI Taxonomy" id="75947"/>
    <lineage>
        <taxon>Eukaryota</taxon>
        <taxon>Viridiplantae</taxon>
        <taxon>Streptophyta</taxon>
        <taxon>Embryophyta</taxon>
        <taxon>Tracheophyta</taxon>
        <taxon>Spermatophyta</taxon>
        <taxon>Magnoliopsida</taxon>
        <taxon>eudicotyledons</taxon>
        <taxon>Gunneridae</taxon>
        <taxon>Pentapetalae</taxon>
        <taxon>asterids</taxon>
        <taxon>campanulids</taxon>
        <taxon>Asterales</taxon>
        <taxon>Asteraceae</taxon>
        <taxon>Cichorioideae</taxon>
        <taxon>Cichorieae</taxon>
        <taxon>Lactucinae</taxon>
        <taxon>Lactuca</taxon>
    </lineage>
</organism>
<protein>
    <submittedName>
        <fullName evidence="1">Uncharacterized protein</fullName>
    </submittedName>
</protein>
<reference evidence="1 2" key="1">
    <citation type="submission" date="2022-01" db="EMBL/GenBank/DDBJ databases">
        <authorList>
            <person name="Xiong W."/>
            <person name="Schranz E."/>
        </authorList>
    </citation>
    <scope>NUCLEOTIDE SEQUENCE [LARGE SCALE GENOMIC DNA]</scope>
</reference>
<gene>
    <name evidence="1" type="ORF">LVIROSA_LOCUS39800</name>
</gene>
<proteinExistence type="predicted"/>
<comment type="caution">
    <text evidence="1">The sequence shown here is derived from an EMBL/GenBank/DDBJ whole genome shotgun (WGS) entry which is preliminary data.</text>
</comment>
<name>A0AAU9PXB4_9ASTR</name>
<dbReference type="EMBL" id="CAKMRJ010005803">
    <property type="protein sequence ID" value="CAH1454632.1"/>
    <property type="molecule type" value="Genomic_DNA"/>
</dbReference>
<dbReference type="Proteomes" id="UP001157418">
    <property type="component" value="Unassembled WGS sequence"/>
</dbReference>
<evidence type="ECO:0000313" key="1">
    <source>
        <dbReference type="EMBL" id="CAH1454632.1"/>
    </source>
</evidence>
<keyword evidence="2" id="KW-1185">Reference proteome</keyword>
<dbReference type="AlphaFoldDB" id="A0AAU9PXB4"/>